<evidence type="ECO:0008006" key="3">
    <source>
        <dbReference type="Google" id="ProtNLM"/>
    </source>
</evidence>
<reference evidence="1" key="1">
    <citation type="submission" date="2020-06" db="EMBL/GenBank/DDBJ databases">
        <title>Unique genomic features of the anaerobic methanotrophic archaea.</title>
        <authorList>
            <person name="Chadwick G.L."/>
            <person name="Skennerton C.T."/>
            <person name="Laso-Perez R."/>
            <person name="Leu A.O."/>
            <person name="Speth D.R."/>
            <person name="Yu H."/>
            <person name="Morgan-Lang C."/>
            <person name="Hatzenpichler R."/>
            <person name="Goudeau D."/>
            <person name="Malmstrom R."/>
            <person name="Brazelton W.J."/>
            <person name="Woyke T."/>
            <person name="Hallam S.J."/>
            <person name="Tyson G.W."/>
            <person name="Wegener G."/>
            <person name="Boetius A."/>
            <person name="Orphan V."/>
        </authorList>
    </citation>
    <scope>NUCLEOTIDE SEQUENCE</scope>
</reference>
<protein>
    <recommendedName>
        <fullName evidence="3">Transposase IS4-like domain-containing protein</fullName>
    </recommendedName>
</protein>
<evidence type="ECO:0000313" key="2">
    <source>
        <dbReference type="EMBL" id="QNO46824.1"/>
    </source>
</evidence>
<gene>
    <name evidence="2" type="ORF">AEBCLJCM_00001</name>
    <name evidence="1" type="ORF">JIMONMHN_00002</name>
</gene>
<evidence type="ECO:0000313" key="1">
    <source>
        <dbReference type="EMBL" id="QNO45233.1"/>
    </source>
</evidence>
<proteinExistence type="predicted"/>
<name>A0A7G9YB49_9EURY</name>
<sequence>MIWQKYLGSAEKILKVFEHSGQTPSVRVSSFEYGKTAAFLKINDELGFVESVNRNTSKKMIEGLSVGEYMLLIILGRSNGPLSKEATARWFDESFLKYLWRFPHKLNSQNFLNNMDFITEESMRRIEEDIAATMIQKGIKPTTIFWDATNVFTYIENGEKLTRKGKSKEKRYDKNLVAFGIAESDENIPLMHETYPGNVTDAKIFPEIIDKIVERLRNLDIATEDMTLVFDKGNNSEDNINKILEDMHVVGSAKHNQVRRLLKVPLSEYTFLYKNLSGNDISGYRSKYTLFGREFTVVVAHNPKSHRKQEKKYEANKKKIITGLEELKKKSEKKHGRGRRITKKGLYTNANRIILDDLTRIFKFEIHGEEKPTFEYWIDDTAEQEFKRTFGKIAVFTDLHGRSSTDIARTYFAKDVVEKDFEFLKDKFLIPVPPLYVRKDRRIRVHVFLCVMGMIFYRYLARKVNDLELSIKELDHQLEGIRVAFVQDKDTNQVSLVVEEMNTTQAKLFSAVRLGDFLIRVN</sequence>
<dbReference type="InterPro" id="IPR047654">
    <property type="entry name" value="IS1634_transpos"/>
</dbReference>
<dbReference type="NCBIfam" id="NF033559">
    <property type="entry name" value="transpos_IS1634"/>
    <property type="match status" value="1"/>
</dbReference>
<dbReference type="EMBL" id="MT631081">
    <property type="protein sequence ID" value="QNO45233.1"/>
    <property type="molecule type" value="Genomic_DNA"/>
</dbReference>
<dbReference type="PANTHER" id="PTHR34614">
    <property type="match status" value="1"/>
</dbReference>
<dbReference type="AlphaFoldDB" id="A0A7G9YB49"/>
<dbReference type="PANTHER" id="PTHR34614:SF2">
    <property type="entry name" value="TRANSPOSASE IS4-LIKE DOMAIN-CONTAINING PROTEIN"/>
    <property type="match status" value="1"/>
</dbReference>
<dbReference type="EMBL" id="MT631223">
    <property type="protein sequence ID" value="QNO46824.1"/>
    <property type="molecule type" value="Genomic_DNA"/>
</dbReference>
<organism evidence="1">
    <name type="scientific">Candidatus Methanogaster sp. ANME-2c ERB4</name>
    <dbReference type="NCBI Taxonomy" id="2759911"/>
    <lineage>
        <taxon>Archaea</taxon>
        <taxon>Methanobacteriati</taxon>
        <taxon>Methanobacteriota</taxon>
        <taxon>Stenosarchaea group</taxon>
        <taxon>Methanomicrobia</taxon>
        <taxon>Methanosarcinales</taxon>
        <taxon>ANME-2 cluster</taxon>
        <taxon>Candidatus Methanogasteraceae</taxon>
        <taxon>Candidatus Methanogaster</taxon>
    </lineage>
</organism>
<accession>A0A7G9YB49</accession>